<sequence>MNTNDWVCIDADEDDYVIERFEVRVKGKKPLVLNHPSYSKLLFVTQQYLNVSNEVAKDVLRHSILATPNPICFDEYWRIRGALENTESKSEE</sequence>
<keyword evidence="2" id="KW-1185">Reference proteome</keyword>
<comment type="caution">
    <text evidence="1">The sequence shown here is derived from an EMBL/GenBank/DDBJ whole genome shotgun (WGS) entry which is preliminary data.</text>
</comment>
<dbReference type="AlphaFoldDB" id="A0A9X3CTH6"/>
<accession>A0A9X3CTH6</accession>
<name>A0A9X3CTH6_9VIBR</name>
<reference evidence="1" key="1">
    <citation type="submission" date="2022-02" db="EMBL/GenBank/DDBJ databases">
        <title>Vibrio sp. nov, a new bacterium isolated from seawater.</title>
        <authorList>
            <person name="Yuan Y."/>
        </authorList>
    </citation>
    <scope>NUCLEOTIDE SEQUENCE</scope>
    <source>
        <strain evidence="1">ZSDZ65</strain>
    </source>
</reference>
<protein>
    <submittedName>
        <fullName evidence="1">Uncharacterized protein</fullName>
    </submittedName>
</protein>
<dbReference type="RefSeq" id="WP_265678117.1">
    <property type="nucleotide sequence ID" value="NZ_JAKRRY010000132.1"/>
</dbReference>
<proteinExistence type="predicted"/>
<evidence type="ECO:0000313" key="1">
    <source>
        <dbReference type="EMBL" id="MCW8349362.1"/>
    </source>
</evidence>
<evidence type="ECO:0000313" key="2">
    <source>
        <dbReference type="Proteomes" id="UP001155587"/>
    </source>
</evidence>
<gene>
    <name evidence="1" type="ORF">MD535_25645</name>
</gene>
<dbReference type="Proteomes" id="UP001155587">
    <property type="component" value="Unassembled WGS sequence"/>
</dbReference>
<organism evidence="1 2">
    <name type="scientific">Vibrio qingdaonensis</name>
    <dbReference type="NCBI Taxonomy" id="2829491"/>
    <lineage>
        <taxon>Bacteria</taxon>
        <taxon>Pseudomonadati</taxon>
        <taxon>Pseudomonadota</taxon>
        <taxon>Gammaproteobacteria</taxon>
        <taxon>Vibrionales</taxon>
        <taxon>Vibrionaceae</taxon>
        <taxon>Vibrio</taxon>
    </lineage>
</organism>
<dbReference type="EMBL" id="JAKRRY010000132">
    <property type="protein sequence ID" value="MCW8349362.1"/>
    <property type="molecule type" value="Genomic_DNA"/>
</dbReference>